<sequence length="219" mass="24288">MTRYDALVIGENSFPFHAFDEMGQHIATALGSDVDATLTTERETLADLSSYDCVVDYLTDSTLTDAERDGLFSFVRNGGGYLGLHCAADLTSMSDGSGGIEPREEPFPAFRELLGGHFIGHPEQSAFGVEIVDDEHPITDGVGNFDVYDEPYRLTCDERELRVLARMNHPELESYPVVWVREYGSGRVCYVSLGHTVESLENDTVQQLLKRAVRWISAA</sequence>
<dbReference type="PANTHER" id="PTHR40469:SF2">
    <property type="entry name" value="GALACTOSE-BINDING DOMAIN-LIKE SUPERFAMILY PROTEIN"/>
    <property type="match status" value="1"/>
</dbReference>
<dbReference type="GeneID" id="76198579"/>
<comment type="caution">
    <text evidence="2">The sequence shown here is derived from an EMBL/GenBank/DDBJ whole genome shotgun (WGS) entry which is preliminary data.</text>
</comment>
<dbReference type="Proteomes" id="UP001596417">
    <property type="component" value="Unassembled WGS sequence"/>
</dbReference>
<feature type="domain" description="ThuA-like" evidence="1">
    <location>
        <begin position="24"/>
        <end position="215"/>
    </location>
</feature>
<evidence type="ECO:0000313" key="2">
    <source>
        <dbReference type="EMBL" id="MFC7189020.1"/>
    </source>
</evidence>
<dbReference type="EMBL" id="JBHTAX010000001">
    <property type="protein sequence ID" value="MFC7189020.1"/>
    <property type="molecule type" value="Genomic_DNA"/>
</dbReference>
<accession>A0ABD5YIL5</accession>
<dbReference type="InterPro" id="IPR029010">
    <property type="entry name" value="ThuA-like"/>
</dbReference>
<dbReference type="SUPFAM" id="SSF52317">
    <property type="entry name" value="Class I glutamine amidotransferase-like"/>
    <property type="match status" value="1"/>
</dbReference>
<organism evidence="2 3">
    <name type="scientific">Halocatena marina</name>
    <dbReference type="NCBI Taxonomy" id="2934937"/>
    <lineage>
        <taxon>Archaea</taxon>
        <taxon>Methanobacteriati</taxon>
        <taxon>Methanobacteriota</taxon>
        <taxon>Stenosarchaea group</taxon>
        <taxon>Halobacteria</taxon>
        <taxon>Halobacteriales</taxon>
        <taxon>Natronomonadaceae</taxon>
        <taxon>Halocatena</taxon>
    </lineage>
</organism>
<evidence type="ECO:0000259" key="1">
    <source>
        <dbReference type="Pfam" id="PF06283"/>
    </source>
</evidence>
<proteinExistence type="predicted"/>
<gene>
    <name evidence="2" type="ORF">ACFQL7_03595</name>
</gene>
<keyword evidence="3" id="KW-1185">Reference proteome</keyword>
<dbReference type="Pfam" id="PF06283">
    <property type="entry name" value="ThuA"/>
    <property type="match status" value="1"/>
</dbReference>
<dbReference type="RefSeq" id="WP_264555184.1">
    <property type="nucleotide sequence ID" value="NZ_CP109979.1"/>
</dbReference>
<reference evidence="2 3" key="1">
    <citation type="journal article" date="2019" name="Int. J. Syst. Evol. Microbiol.">
        <title>The Global Catalogue of Microorganisms (GCM) 10K type strain sequencing project: providing services to taxonomists for standard genome sequencing and annotation.</title>
        <authorList>
            <consortium name="The Broad Institute Genomics Platform"/>
            <consortium name="The Broad Institute Genome Sequencing Center for Infectious Disease"/>
            <person name="Wu L."/>
            <person name="Ma J."/>
        </authorList>
    </citation>
    <scope>NUCLEOTIDE SEQUENCE [LARGE SCALE GENOMIC DNA]</scope>
    <source>
        <strain evidence="2 3">RDMS1</strain>
    </source>
</reference>
<evidence type="ECO:0000313" key="3">
    <source>
        <dbReference type="Proteomes" id="UP001596417"/>
    </source>
</evidence>
<dbReference type="Gene3D" id="3.40.50.880">
    <property type="match status" value="1"/>
</dbReference>
<name>A0ABD5YIL5_9EURY</name>
<dbReference type="PANTHER" id="PTHR40469">
    <property type="entry name" value="SECRETED GLYCOSYL HYDROLASE"/>
    <property type="match status" value="1"/>
</dbReference>
<protein>
    <submittedName>
        <fullName evidence="2">ThuA domain-containing protein</fullName>
    </submittedName>
</protein>
<dbReference type="AlphaFoldDB" id="A0ABD5YIL5"/>
<dbReference type="InterPro" id="IPR029062">
    <property type="entry name" value="Class_I_gatase-like"/>
</dbReference>